<organism evidence="1">
    <name type="scientific">Anguilla anguilla</name>
    <name type="common">European freshwater eel</name>
    <name type="synonym">Muraena anguilla</name>
    <dbReference type="NCBI Taxonomy" id="7936"/>
    <lineage>
        <taxon>Eukaryota</taxon>
        <taxon>Metazoa</taxon>
        <taxon>Chordata</taxon>
        <taxon>Craniata</taxon>
        <taxon>Vertebrata</taxon>
        <taxon>Euteleostomi</taxon>
        <taxon>Actinopterygii</taxon>
        <taxon>Neopterygii</taxon>
        <taxon>Teleostei</taxon>
        <taxon>Anguilliformes</taxon>
        <taxon>Anguillidae</taxon>
        <taxon>Anguilla</taxon>
    </lineage>
</organism>
<proteinExistence type="predicted"/>
<reference evidence="1" key="2">
    <citation type="journal article" date="2015" name="Fish Shellfish Immunol.">
        <title>Early steps in the European eel (Anguilla anguilla)-Vibrio vulnificus interaction in the gills: Role of the RtxA13 toxin.</title>
        <authorList>
            <person name="Callol A."/>
            <person name="Pajuelo D."/>
            <person name="Ebbesson L."/>
            <person name="Teles M."/>
            <person name="MacKenzie S."/>
            <person name="Amaro C."/>
        </authorList>
    </citation>
    <scope>NUCLEOTIDE SEQUENCE</scope>
</reference>
<dbReference type="AlphaFoldDB" id="A0A0E9VP76"/>
<protein>
    <submittedName>
        <fullName evidence="1">Uncharacterized protein</fullName>
    </submittedName>
</protein>
<evidence type="ECO:0000313" key="1">
    <source>
        <dbReference type="EMBL" id="JAH79934.1"/>
    </source>
</evidence>
<accession>A0A0E9VP76</accession>
<sequence>MYLESILGLMSFVLYRLHFNQTR</sequence>
<name>A0A0E9VP76_ANGAN</name>
<dbReference type="EMBL" id="GBXM01028643">
    <property type="protein sequence ID" value="JAH79934.1"/>
    <property type="molecule type" value="Transcribed_RNA"/>
</dbReference>
<reference evidence="1" key="1">
    <citation type="submission" date="2014-11" db="EMBL/GenBank/DDBJ databases">
        <authorList>
            <person name="Amaro Gonzalez C."/>
        </authorList>
    </citation>
    <scope>NUCLEOTIDE SEQUENCE</scope>
</reference>